<dbReference type="PRINTS" id="PR00984">
    <property type="entry name" value="TRNASYNTHILE"/>
</dbReference>
<comment type="caution">
    <text evidence="18">The sequence shown here is derived from an EMBL/GenBank/DDBJ whole genome shotgun (WGS) entry which is preliminary data.</text>
</comment>
<dbReference type="Proteomes" id="UP000824161">
    <property type="component" value="Unassembled WGS sequence"/>
</dbReference>
<gene>
    <name evidence="15" type="primary">ileS</name>
    <name evidence="18" type="ORF">IAC44_00430</name>
</gene>
<dbReference type="InterPro" id="IPR002300">
    <property type="entry name" value="aa-tRNA-synth_Ia"/>
</dbReference>
<dbReference type="Pfam" id="PF19302">
    <property type="entry name" value="DUF5915"/>
    <property type="match status" value="1"/>
</dbReference>
<dbReference type="SUPFAM" id="SSF50677">
    <property type="entry name" value="ValRS/IleRS/LeuRS editing domain"/>
    <property type="match status" value="1"/>
</dbReference>
<comment type="domain">
    <text evidence="15">IleRS has two distinct active sites: one for aminoacylation and one for editing. The misactivated valine is translocated from the active site to the editing site, which sterically excludes the correctly activated isoleucine. The single editing site contains two valyl binding pockets, one specific for each substrate (Val-AMP or Val-tRNA(Ile)).</text>
</comment>
<dbReference type="Gene3D" id="1.10.730.10">
    <property type="entry name" value="Isoleucyl-tRNA Synthetase, Domain 1"/>
    <property type="match status" value="1"/>
</dbReference>
<keyword evidence="11 15" id="KW-0648">Protein biosynthesis</keyword>
<dbReference type="GO" id="GO:0005737">
    <property type="term" value="C:cytoplasm"/>
    <property type="evidence" value="ECO:0007669"/>
    <property type="project" value="UniProtKB-SubCell"/>
</dbReference>
<name>A0A9D1H7W2_9FLAO</name>
<dbReference type="InterPro" id="IPR009080">
    <property type="entry name" value="tRNAsynth_Ia_anticodon-bd"/>
</dbReference>
<keyword evidence="10 15" id="KW-0067">ATP-binding</keyword>
<comment type="cofactor">
    <cofactor evidence="1 15">
        <name>Zn(2+)</name>
        <dbReference type="ChEBI" id="CHEBI:29105"/>
    </cofactor>
</comment>
<dbReference type="GO" id="GO:0008270">
    <property type="term" value="F:zinc ion binding"/>
    <property type="evidence" value="ECO:0007669"/>
    <property type="project" value="UniProtKB-UniRule"/>
</dbReference>
<comment type="subunit">
    <text evidence="4 15">Monomer.</text>
</comment>
<dbReference type="CDD" id="cd07961">
    <property type="entry name" value="Anticodon_Ia_Ile_ABEc"/>
    <property type="match status" value="1"/>
</dbReference>
<evidence type="ECO:0000313" key="19">
    <source>
        <dbReference type="Proteomes" id="UP000824161"/>
    </source>
</evidence>
<evidence type="ECO:0000256" key="2">
    <source>
        <dbReference type="ARBA" id="ARBA00004496"/>
    </source>
</evidence>
<evidence type="ECO:0000256" key="11">
    <source>
        <dbReference type="ARBA" id="ARBA00022917"/>
    </source>
</evidence>
<organism evidence="18 19">
    <name type="scientific">Candidatus Merdimorpha stercoravium</name>
    <dbReference type="NCBI Taxonomy" id="2840863"/>
    <lineage>
        <taxon>Bacteria</taxon>
        <taxon>Pseudomonadati</taxon>
        <taxon>Bacteroidota</taxon>
        <taxon>Flavobacteriia</taxon>
        <taxon>Flavobacteriales</taxon>
        <taxon>Candidatus Merdimorpha</taxon>
    </lineage>
</organism>
<evidence type="ECO:0000256" key="12">
    <source>
        <dbReference type="ARBA" id="ARBA00023146"/>
    </source>
</evidence>
<dbReference type="InterPro" id="IPR033709">
    <property type="entry name" value="Anticodon_Ile_ABEc"/>
</dbReference>
<dbReference type="NCBIfam" id="TIGR00392">
    <property type="entry name" value="ileS"/>
    <property type="match status" value="1"/>
</dbReference>
<evidence type="ECO:0000256" key="5">
    <source>
        <dbReference type="ARBA" id="ARBA00022490"/>
    </source>
</evidence>
<dbReference type="PANTHER" id="PTHR42780:SF1">
    <property type="entry name" value="ISOLEUCINE--TRNA LIGASE, CYTOPLASMIC"/>
    <property type="match status" value="1"/>
</dbReference>
<evidence type="ECO:0000256" key="7">
    <source>
        <dbReference type="ARBA" id="ARBA00022723"/>
    </source>
</evidence>
<reference evidence="18" key="2">
    <citation type="journal article" date="2021" name="PeerJ">
        <title>Extensive microbial diversity within the chicken gut microbiome revealed by metagenomics and culture.</title>
        <authorList>
            <person name="Gilroy R."/>
            <person name="Ravi A."/>
            <person name="Getino M."/>
            <person name="Pursley I."/>
            <person name="Horton D.L."/>
            <person name="Alikhan N.F."/>
            <person name="Baker D."/>
            <person name="Gharbi K."/>
            <person name="Hall N."/>
            <person name="Watson M."/>
            <person name="Adriaenssens E.M."/>
            <person name="Foster-Nyarko E."/>
            <person name="Jarju S."/>
            <person name="Secka A."/>
            <person name="Antonio M."/>
            <person name="Oren A."/>
            <person name="Chaudhuri R.R."/>
            <person name="La Ragione R."/>
            <person name="Hildebrand F."/>
            <person name="Pallen M.J."/>
        </authorList>
    </citation>
    <scope>NUCLEOTIDE SEQUENCE</scope>
    <source>
        <strain evidence="18">1383</strain>
    </source>
</reference>
<dbReference type="GO" id="GO:0006428">
    <property type="term" value="P:isoleucyl-tRNA aminoacylation"/>
    <property type="evidence" value="ECO:0007669"/>
    <property type="project" value="UniProtKB-UniRule"/>
</dbReference>
<dbReference type="InterPro" id="IPR009008">
    <property type="entry name" value="Val/Leu/Ile-tRNA-synth_edit"/>
</dbReference>
<evidence type="ECO:0000256" key="14">
    <source>
        <dbReference type="ARBA" id="ARBA00048359"/>
    </source>
</evidence>
<dbReference type="Gene3D" id="3.30.720.200">
    <property type="match status" value="1"/>
</dbReference>
<dbReference type="SUPFAM" id="SSF52374">
    <property type="entry name" value="Nucleotidylyl transferase"/>
    <property type="match status" value="1"/>
</dbReference>
<feature type="short sequence motif" description="'KMSKS' region" evidence="15">
    <location>
        <begin position="681"/>
        <end position="685"/>
    </location>
</feature>
<evidence type="ECO:0000256" key="15">
    <source>
        <dbReference type="HAMAP-Rule" id="MF_02003"/>
    </source>
</evidence>
<comment type="similarity">
    <text evidence="3 15">Belongs to the class-I aminoacyl-tRNA synthetase family. IleS type 2 subfamily.</text>
</comment>
<dbReference type="InterPro" id="IPR014729">
    <property type="entry name" value="Rossmann-like_a/b/a_fold"/>
</dbReference>
<evidence type="ECO:0000256" key="8">
    <source>
        <dbReference type="ARBA" id="ARBA00022741"/>
    </source>
</evidence>
<proteinExistence type="inferred from homology"/>
<dbReference type="InterPro" id="IPR023586">
    <property type="entry name" value="Ile-tRNA-ligase_type2"/>
</dbReference>
<feature type="short sequence motif" description="'HIGH' region" evidence="15">
    <location>
        <begin position="51"/>
        <end position="61"/>
    </location>
</feature>
<dbReference type="InterPro" id="IPR002301">
    <property type="entry name" value="Ile-tRNA-ligase"/>
</dbReference>
<evidence type="ECO:0000259" key="16">
    <source>
        <dbReference type="Pfam" id="PF00133"/>
    </source>
</evidence>
<keyword evidence="12 15" id="KW-0030">Aminoacyl-tRNA synthetase</keyword>
<dbReference type="PANTHER" id="PTHR42780">
    <property type="entry name" value="SOLEUCYL-TRNA SYNTHETASE"/>
    <property type="match status" value="1"/>
</dbReference>
<evidence type="ECO:0000313" key="18">
    <source>
        <dbReference type="EMBL" id="HIT97285.1"/>
    </source>
</evidence>
<evidence type="ECO:0000256" key="13">
    <source>
        <dbReference type="ARBA" id="ARBA00025217"/>
    </source>
</evidence>
<dbReference type="Pfam" id="PF00133">
    <property type="entry name" value="tRNA-synt_1"/>
    <property type="match status" value="1"/>
</dbReference>
<keyword evidence="9 15" id="KW-0862">Zinc</keyword>
<dbReference type="CDD" id="cd00818">
    <property type="entry name" value="IleRS_core"/>
    <property type="match status" value="1"/>
</dbReference>
<evidence type="ECO:0000259" key="17">
    <source>
        <dbReference type="Pfam" id="PF08264"/>
    </source>
</evidence>
<keyword evidence="6 15" id="KW-0436">Ligase</keyword>
<dbReference type="InterPro" id="IPR013155">
    <property type="entry name" value="M/V/L/I-tRNA-synth_anticd-bd"/>
</dbReference>
<feature type="domain" description="Aminoacyl-tRNA synthetase class Ia" evidence="16">
    <location>
        <begin position="22"/>
        <end position="719"/>
    </location>
</feature>
<keyword evidence="7 15" id="KW-0479">Metal-binding</keyword>
<dbReference type="FunFam" id="3.40.50.620:FF:000063">
    <property type="entry name" value="Isoleucine--tRNA ligase"/>
    <property type="match status" value="1"/>
</dbReference>
<comment type="catalytic activity">
    <reaction evidence="14 15">
        <text>tRNA(Ile) + L-isoleucine + ATP = L-isoleucyl-tRNA(Ile) + AMP + diphosphate</text>
        <dbReference type="Rhea" id="RHEA:11060"/>
        <dbReference type="Rhea" id="RHEA-COMP:9666"/>
        <dbReference type="Rhea" id="RHEA-COMP:9695"/>
        <dbReference type="ChEBI" id="CHEBI:30616"/>
        <dbReference type="ChEBI" id="CHEBI:33019"/>
        <dbReference type="ChEBI" id="CHEBI:58045"/>
        <dbReference type="ChEBI" id="CHEBI:78442"/>
        <dbReference type="ChEBI" id="CHEBI:78528"/>
        <dbReference type="ChEBI" id="CHEBI:456215"/>
        <dbReference type="EC" id="6.1.1.5"/>
    </reaction>
</comment>
<feature type="binding site" evidence="15">
    <location>
        <position position="684"/>
    </location>
    <ligand>
        <name>ATP</name>
        <dbReference type="ChEBI" id="CHEBI:30616"/>
    </ligand>
</feature>
<dbReference type="Pfam" id="PF08264">
    <property type="entry name" value="Anticodon_1"/>
    <property type="match status" value="1"/>
</dbReference>
<dbReference type="Gene3D" id="3.90.740.10">
    <property type="entry name" value="Valyl/Leucyl/Isoleucyl-tRNA synthetase, editing domain"/>
    <property type="match status" value="1"/>
</dbReference>
<dbReference type="EC" id="6.1.1.5" evidence="15"/>
<reference evidence="18" key="1">
    <citation type="submission" date="2020-10" db="EMBL/GenBank/DDBJ databases">
        <authorList>
            <person name="Gilroy R."/>
        </authorList>
    </citation>
    <scope>NUCLEOTIDE SEQUENCE</scope>
    <source>
        <strain evidence="18">1383</strain>
    </source>
</reference>
<evidence type="ECO:0000256" key="10">
    <source>
        <dbReference type="ARBA" id="ARBA00022840"/>
    </source>
</evidence>
<evidence type="ECO:0000256" key="3">
    <source>
        <dbReference type="ARBA" id="ARBA00007078"/>
    </source>
</evidence>
<comment type="function">
    <text evidence="13 15">Catalyzes the attachment of isoleucine to tRNA(Ile). As IleRS can inadvertently accommodate and process structurally similar amino acids such as valine, to avoid such errors it has two additional distinct tRNA(Ile)-dependent editing activities. One activity is designated as 'pretransfer' editing and involves the hydrolysis of activated Val-AMP. The other activity is designated 'posttransfer' editing and involves deacylation of mischarged Val-tRNA(Ile).</text>
</comment>
<sequence length="1133" mass="128970">MGNKKFREYKDLNLTGLAGEELKYWEQNGIFEKSVSQRRGAPSFVFFEGPPSANGMPGIHHVMARTIKDIFCRYKTLSGYQVQRKAGWDTHGLPVELGVEKELGITKEDIGKKISVEDYNRYCRQVVMRYTDKWNELTRRIGYWVDMEHPYITYKSKYMETVWWLLAQIYAKGLLYKGYTIQPYSPKAGTGLSSHELNQPGCYRDVSDPTVTAQFRAVKDTLPQAWRKEGDVYFLAWTTTPWTLPSNTALAVNDAVDYVLVRTFNQYTFVPEHVILAKVLLPSVFGGKFFEAAGEADFEAYKPEDKKIPYRIEGELKGKDLVGAHYEQLMPLVLPYRDAEKAFRVISGDYVTTEDGTGIVHIAPTFGADDARVAKLADIPPMLVLDEAGNPVPLVDLQGRFIQGLGKYSGMYVKNAYYEPGQEPEKSLDVQIIIQLKEENKAFSAAKHTHSYPHCWRTDKPVLYYPLDSWFIRIPQVRERMSELNETIHWKPAATGTGRFGNWLAGANDWNLSRSRYWGIPLPIWRTEDKKEEKIIGSAAELKAEIAKSIRAGLMAEDPYPDFVPGDMSEENYEHLDLHKHIVDGIVLVSETGRPMRREADLIDVWFDSGSMPFAQWHYPFENKELIDSGKGFPADFIAEGVDQTRGWFYTLHAIATMVKDSVAYRNVISNGLVLDKNGQKMSKRLGNAVDPFETIDRYGSDAVRWYLISNAQPWDNLKFDPEGIEEVRRKFFGTLYNTYSFFALYANLDGFTYQEADMEYGQRPEIDRWILSELNTLVKQVQDALDDYEPTRAARLIQYFTGENLSNWFVRLSRRRYWKSGDDRDKLSAYQTLYTCLETLSVLMSPIAPFFADRLFRDLNAVTGRDGSLSVHLADFPAYDASKVDKALEERMELAQKICSMGLSLRKRARIRVRQPLSRIMIPCLSDGFAAQIHAVEGLILSELNVKRVDLLSDASMFVKQIKPDFKKMGPRYGKDMKAVAARIQAMNQGEIAALETEGAWEVELDGRMFTVHRDEVEISTQDVEGSAVASDGGLTVALDLTIDEALRAEGIAREVVNRVQNMRKERGLNVGDRIDIRINAPQEIKLAIEQNIDYICSETLSESLTFDNGSEGMEPVEFDDVKMGINILKHV</sequence>
<dbReference type="GO" id="GO:0005524">
    <property type="term" value="F:ATP binding"/>
    <property type="evidence" value="ECO:0007669"/>
    <property type="project" value="UniProtKB-UniRule"/>
</dbReference>
<keyword evidence="8 15" id="KW-0547">Nucleotide-binding</keyword>
<feature type="domain" description="Methionyl/Valyl/Leucyl/Isoleucyl-tRNA synthetase anticodon-binding" evidence="17">
    <location>
        <begin position="768"/>
        <end position="919"/>
    </location>
</feature>
<dbReference type="Gene3D" id="3.40.50.620">
    <property type="entry name" value="HUPs"/>
    <property type="match status" value="2"/>
</dbReference>
<evidence type="ECO:0000256" key="4">
    <source>
        <dbReference type="ARBA" id="ARBA00011245"/>
    </source>
</evidence>
<keyword evidence="5 15" id="KW-0963">Cytoplasm</keyword>
<dbReference type="EMBL" id="DVLY01000008">
    <property type="protein sequence ID" value="HIT97285.1"/>
    <property type="molecule type" value="Genomic_DNA"/>
</dbReference>
<evidence type="ECO:0000256" key="6">
    <source>
        <dbReference type="ARBA" id="ARBA00022598"/>
    </source>
</evidence>
<evidence type="ECO:0000256" key="1">
    <source>
        <dbReference type="ARBA" id="ARBA00001947"/>
    </source>
</evidence>
<dbReference type="GO" id="GO:0004822">
    <property type="term" value="F:isoleucine-tRNA ligase activity"/>
    <property type="evidence" value="ECO:0007669"/>
    <property type="project" value="UniProtKB-UniRule"/>
</dbReference>
<dbReference type="AlphaFoldDB" id="A0A9D1H7W2"/>
<protein>
    <recommendedName>
        <fullName evidence="15">Isoleucine--tRNA ligase</fullName>
        <ecNumber evidence="15">6.1.1.5</ecNumber>
    </recommendedName>
    <alternativeName>
        <fullName evidence="15">Isoleucyl-tRNA synthetase</fullName>
        <shortName evidence="15">IleRS</shortName>
    </alternativeName>
</protein>
<dbReference type="GO" id="GO:0000049">
    <property type="term" value="F:tRNA binding"/>
    <property type="evidence" value="ECO:0007669"/>
    <property type="project" value="InterPro"/>
</dbReference>
<dbReference type="HAMAP" id="MF_02003">
    <property type="entry name" value="Ile_tRNA_synth_type2"/>
    <property type="match status" value="1"/>
</dbReference>
<dbReference type="GO" id="GO:0002161">
    <property type="term" value="F:aminoacyl-tRNA deacylase activity"/>
    <property type="evidence" value="ECO:0007669"/>
    <property type="project" value="InterPro"/>
</dbReference>
<accession>A0A9D1H7W2</accession>
<dbReference type="SUPFAM" id="SSF47323">
    <property type="entry name" value="Anticodon-binding domain of a subclass of class I aminoacyl-tRNA synthetases"/>
    <property type="match status" value="2"/>
</dbReference>
<evidence type="ECO:0000256" key="9">
    <source>
        <dbReference type="ARBA" id="ARBA00022833"/>
    </source>
</evidence>
<comment type="subcellular location">
    <subcellularLocation>
        <location evidence="2 15">Cytoplasm</location>
    </subcellularLocation>
</comment>